<keyword evidence="3" id="KW-1185">Reference proteome</keyword>
<comment type="caution">
    <text evidence="2">The sequence shown here is derived from an EMBL/GenBank/DDBJ whole genome shotgun (WGS) entry which is preliminary data.</text>
</comment>
<dbReference type="AlphaFoldDB" id="A0A2I0IEH6"/>
<protein>
    <submittedName>
        <fullName evidence="2">Uncharacterized protein</fullName>
    </submittedName>
</protein>
<feature type="compositionally biased region" description="Polar residues" evidence="1">
    <location>
        <begin position="71"/>
        <end position="81"/>
    </location>
</feature>
<feature type="region of interest" description="Disordered" evidence="1">
    <location>
        <begin position="19"/>
        <end position="48"/>
    </location>
</feature>
<sequence length="248" mass="26603">MGRVAAAIHIRRSAHLRSSPFTIHSGRPLSSPTPSHSSRLLASLGPPLPSAQAPFQSNHFFSASSAGEHSQLWGTGQSTTARSEHDGCTSSGLNDAAEDVGGDCILHLGDEDCSAPCACHSTKKTEENRRVNDKISPASAAAFLGKELLGPHYSLPEGVTSFQVPLVAVDAFILFCMGNFLVSTMLMNDEFDFCVLCGLSSFSLRLHLSHVMSRGAILTLCNCPTLTTINCQRLLSVLDLLEHKHFDQ</sequence>
<feature type="compositionally biased region" description="Low complexity" evidence="1">
    <location>
        <begin position="37"/>
        <end position="48"/>
    </location>
</feature>
<gene>
    <name evidence="2" type="ORF">CRG98_037199</name>
</gene>
<evidence type="ECO:0000313" key="2">
    <source>
        <dbReference type="EMBL" id="PKI42407.1"/>
    </source>
</evidence>
<feature type="region of interest" description="Disordered" evidence="1">
    <location>
        <begin position="71"/>
        <end position="92"/>
    </location>
</feature>
<evidence type="ECO:0000313" key="3">
    <source>
        <dbReference type="Proteomes" id="UP000233551"/>
    </source>
</evidence>
<dbReference type="Proteomes" id="UP000233551">
    <property type="component" value="Unassembled WGS sequence"/>
</dbReference>
<dbReference type="EMBL" id="PGOL01003173">
    <property type="protein sequence ID" value="PKI42407.1"/>
    <property type="molecule type" value="Genomic_DNA"/>
</dbReference>
<organism evidence="2 3">
    <name type="scientific">Punica granatum</name>
    <name type="common">Pomegranate</name>
    <dbReference type="NCBI Taxonomy" id="22663"/>
    <lineage>
        <taxon>Eukaryota</taxon>
        <taxon>Viridiplantae</taxon>
        <taxon>Streptophyta</taxon>
        <taxon>Embryophyta</taxon>
        <taxon>Tracheophyta</taxon>
        <taxon>Spermatophyta</taxon>
        <taxon>Magnoliopsida</taxon>
        <taxon>eudicotyledons</taxon>
        <taxon>Gunneridae</taxon>
        <taxon>Pentapetalae</taxon>
        <taxon>rosids</taxon>
        <taxon>malvids</taxon>
        <taxon>Myrtales</taxon>
        <taxon>Lythraceae</taxon>
        <taxon>Punica</taxon>
    </lineage>
</organism>
<evidence type="ECO:0000256" key="1">
    <source>
        <dbReference type="SAM" id="MobiDB-lite"/>
    </source>
</evidence>
<proteinExistence type="predicted"/>
<accession>A0A2I0IEH6</accession>
<reference evidence="2 3" key="1">
    <citation type="submission" date="2017-11" db="EMBL/GenBank/DDBJ databases">
        <title>De-novo sequencing of pomegranate (Punica granatum L.) genome.</title>
        <authorList>
            <person name="Akparov Z."/>
            <person name="Amiraslanov A."/>
            <person name="Hajiyeva S."/>
            <person name="Abbasov M."/>
            <person name="Kaur K."/>
            <person name="Hamwieh A."/>
            <person name="Solovyev V."/>
            <person name="Salamov A."/>
            <person name="Braich B."/>
            <person name="Kosarev P."/>
            <person name="Mahmoud A."/>
            <person name="Hajiyev E."/>
            <person name="Babayeva S."/>
            <person name="Izzatullayeva V."/>
            <person name="Mammadov A."/>
            <person name="Mammadov A."/>
            <person name="Sharifova S."/>
            <person name="Ojaghi J."/>
            <person name="Eynullazada K."/>
            <person name="Bayramov B."/>
            <person name="Abdulazimova A."/>
            <person name="Shahmuradov I."/>
        </authorList>
    </citation>
    <scope>NUCLEOTIDE SEQUENCE [LARGE SCALE GENOMIC DNA]</scope>
    <source>
        <strain evidence="3">cv. AG2017</strain>
        <tissue evidence="2">Leaf</tissue>
    </source>
</reference>
<name>A0A2I0IEH6_PUNGR</name>